<dbReference type="InterPro" id="IPR029044">
    <property type="entry name" value="Nucleotide-diphossugar_trans"/>
</dbReference>
<feature type="region of interest" description="Disordered" evidence="8">
    <location>
        <begin position="1"/>
        <end position="22"/>
    </location>
</feature>
<evidence type="ECO:0000256" key="4">
    <source>
        <dbReference type="ARBA" id="ARBA00020071"/>
    </source>
</evidence>
<dbReference type="Gene3D" id="3.20.20.80">
    <property type="entry name" value="Glycosidases"/>
    <property type="match status" value="1"/>
</dbReference>
<keyword evidence="9" id="KW-0472">Membrane</keyword>
<feature type="domain" description="NodB homology" evidence="10">
    <location>
        <begin position="519"/>
        <end position="708"/>
    </location>
</feature>
<dbReference type="Pfam" id="PF01522">
    <property type="entry name" value="Polysacc_deac_1"/>
    <property type="match status" value="1"/>
</dbReference>
<evidence type="ECO:0000256" key="2">
    <source>
        <dbReference type="ARBA" id="ARBA00006739"/>
    </source>
</evidence>
<feature type="compositionally biased region" description="Basic and acidic residues" evidence="8">
    <location>
        <begin position="9"/>
        <end position="22"/>
    </location>
</feature>
<evidence type="ECO:0000256" key="5">
    <source>
        <dbReference type="ARBA" id="ARBA00022676"/>
    </source>
</evidence>
<geneLocation type="plasmid" evidence="11 12">
    <name>pDSM109990_a</name>
</geneLocation>
<comment type="similarity">
    <text evidence="2">Belongs to the glycosyltransferase 2 family.</text>
</comment>
<keyword evidence="9" id="KW-1133">Transmembrane helix</keyword>
<dbReference type="PROSITE" id="PS51677">
    <property type="entry name" value="NODB"/>
    <property type="match status" value="1"/>
</dbReference>
<dbReference type="Proteomes" id="UP000831019">
    <property type="component" value="Plasmid pDSM109990_a"/>
</dbReference>
<keyword evidence="12" id="KW-1185">Reference proteome</keyword>
<comment type="similarity">
    <text evidence="3">Belongs to the polysaccharide deacetylase family.</text>
</comment>
<dbReference type="Gene3D" id="3.10.50.10">
    <property type="match status" value="1"/>
</dbReference>
<evidence type="ECO:0000256" key="9">
    <source>
        <dbReference type="SAM" id="Phobius"/>
    </source>
</evidence>
<dbReference type="SUPFAM" id="SSF88713">
    <property type="entry name" value="Glycoside hydrolase/deacetylase"/>
    <property type="match status" value="1"/>
</dbReference>
<evidence type="ECO:0000259" key="10">
    <source>
        <dbReference type="PROSITE" id="PS51677"/>
    </source>
</evidence>
<dbReference type="GO" id="GO:0016757">
    <property type="term" value="F:glycosyltransferase activity"/>
    <property type="evidence" value="ECO:0007669"/>
    <property type="project" value="UniProtKB-KW"/>
</dbReference>
<accession>A0ABY3ZPT7</accession>
<comment type="function">
    <text evidence="1">Is involved in generating a small heat-stable compound (Nod), an acylated oligomer of N-acetylglucosamine, that stimulates mitosis in various plant protoplasts.</text>
</comment>
<feature type="transmembrane region" description="Helical" evidence="9">
    <location>
        <begin position="1074"/>
        <end position="1094"/>
    </location>
</feature>
<organism evidence="11 12">
    <name type="scientific">Sulfitobacter dubius</name>
    <dbReference type="NCBI Taxonomy" id="218673"/>
    <lineage>
        <taxon>Bacteria</taxon>
        <taxon>Pseudomonadati</taxon>
        <taxon>Pseudomonadota</taxon>
        <taxon>Alphaproteobacteria</taxon>
        <taxon>Rhodobacterales</taxon>
        <taxon>Roseobacteraceae</taxon>
        <taxon>Sulfitobacter</taxon>
    </lineage>
</organism>
<evidence type="ECO:0000256" key="8">
    <source>
        <dbReference type="SAM" id="MobiDB-lite"/>
    </source>
</evidence>
<keyword evidence="9" id="KW-0812">Transmembrane</keyword>
<protein>
    <recommendedName>
        <fullName evidence="4">Chitooligosaccharide deacetylase</fullName>
    </recommendedName>
    <alternativeName>
        <fullName evidence="7">Nodulation protein B</fullName>
    </alternativeName>
</protein>
<keyword evidence="11" id="KW-0614">Plasmid</keyword>
<dbReference type="Pfam" id="PF00535">
    <property type="entry name" value="Glycos_transf_2"/>
    <property type="match status" value="1"/>
</dbReference>
<dbReference type="CDD" id="cd06423">
    <property type="entry name" value="CESA_like"/>
    <property type="match status" value="1"/>
</dbReference>
<keyword evidence="6 11" id="KW-0808">Transferase</keyword>
<evidence type="ECO:0000313" key="11">
    <source>
        <dbReference type="EMBL" id="UOA16653.1"/>
    </source>
</evidence>
<evidence type="ECO:0000256" key="6">
    <source>
        <dbReference type="ARBA" id="ARBA00022679"/>
    </source>
</evidence>
<dbReference type="Gene3D" id="3.20.20.370">
    <property type="entry name" value="Glycoside hydrolase/deacetylase"/>
    <property type="match status" value="1"/>
</dbReference>
<dbReference type="Gene3D" id="3.90.550.10">
    <property type="entry name" value="Spore Coat Polysaccharide Biosynthesis Protein SpsA, Chain A"/>
    <property type="match status" value="1"/>
</dbReference>
<keyword evidence="5 11" id="KW-0328">Glycosyltransferase</keyword>
<evidence type="ECO:0000313" key="12">
    <source>
        <dbReference type="Proteomes" id="UP000831019"/>
    </source>
</evidence>
<evidence type="ECO:0000256" key="3">
    <source>
        <dbReference type="ARBA" id="ARBA00010973"/>
    </source>
</evidence>
<name>A0ABY3ZPT7_9RHOB</name>
<proteinExistence type="inferred from homology"/>
<dbReference type="PANTHER" id="PTHR43630:SF1">
    <property type="entry name" value="POLY-BETA-1,6-N-ACETYL-D-GLUCOSAMINE SYNTHASE"/>
    <property type="match status" value="1"/>
</dbReference>
<dbReference type="PANTHER" id="PTHR43630">
    <property type="entry name" value="POLY-BETA-1,6-N-ACETYL-D-GLUCOSAMINE SYNTHASE"/>
    <property type="match status" value="1"/>
</dbReference>
<feature type="transmembrane region" description="Helical" evidence="9">
    <location>
        <begin position="45"/>
        <end position="69"/>
    </location>
</feature>
<reference evidence="12" key="1">
    <citation type="journal article" date="2022" name="Microorganisms">
        <title>Beyond the ABCs#Discovery of Three New Plasmid Types in Rhodobacterales (RepQ, RepY, RepW).</title>
        <authorList>
            <person name="Freese H.M."/>
            <person name="Ringel V."/>
            <person name="Overmann J."/>
            <person name="Petersen J."/>
        </authorList>
    </citation>
    <scope>NUCLEOTIDE SEQUENCE [LARGE SCALE GENOMIC DNA]</scope>
    <source>
        <strain evidence="12">DSM 109990</strain>
        <plasmid evidence="12">pDSM109990_a</plasmid>
    </source>
</reference>
<gene>
    <name evidence="11" type="primary">pgaC</name>
    <name evidence="11" type="ORF">DSM109990_03537</name>
</gene>
<evidence type="ECO:0000256" key="1">
    <source>
        <dbReference type="ARBA" id="ARBA00003236"/>
    </source>
</evidence>
<dbReference type="InterPro" id="IPR011330">
    <property type="entry name" value="Glyco_hydro/deAcase_b/a-brl"/>
</dbReference>
<dbReference type="InterPro" id="IPR001173">
    <property type="entry name" value="Glyco_trans_2-like"/>
</dbReference>
<dbReference type="EMBL" id="CP085145">
    <property type="protein sequence ID" value="UOA16653.1"/>
    <property type="molecule type" value="Genomic_DNA"/>
</dbReference>
<dbReference type="InterPro" id="IPR029070">
    <property type="entry name" value="Chitinase_insertion_sf"/>
</dbReference>
<sequence>MTVSSRGNRRTERDAGERGYYEPRVSRGLSDRVFLDPSRRRRSRVLFSASTFAIGIVAWLMLFATMVGMDGGLEAALPEPINVLKGRSTASEPTNLGLENSDQGPKTAAIDLYAQQEAQKYRCLADDRGGGQKVPAQTQKVYAVVPVELPWAAMSFGQSCDTVQVALPTWFHFARDQGVVKVIGVSQETRAPLLEHVERTSGLRIMPIVRLDASVSRALSRGESPDQVAKAFDVFIERASGADYVEGFCLEASSLTSAGADIFGRLVQQMATVLRTQDLRSCVKLPSTVPDSFLVLANRFFDTVIVNGYREYWIGSAPQPLADTGWFAQHIAFLKEHVAPGKLVVELGIHSVDWVSGRPRPELQPFAQTMSALADAGASAEFVRAAGNSQAQYLDEKGLQHRVWMLDAASVQNQILMLQKSDVGSIGLSGLGYEDPGIWAVLDQTTRGVALSGESLRQIVLSEYVEHLGQGPFVAPLSMPQLGLRQVVTDNVTQAVTAMTYLETPKASAVRLYGAGELNKVVLTFDDGPHPEHTARTLEILQETKTPGSFFVLGNNAVKFPDLVKRILKEGHELGSHTYTHPNMGAVSASRATVEINSTQLLLNGLTGKNMRLYREPYMRSGGPITSREVASLLPLEEAGYVIAGMNVVPRDWVAQTADELADEIIRQVQSNAGGVVLLHDGGGDQSQTVAALPRVISELRAQGYEFTSLADVLGVSPDMLMPEGNRVTATFGSMSFLAVGNGWSLLQIAFWSVFAIGVLRATALLVLTARHKRHVSPSSLHKPSVTIVIPAYNEGRVIEHCIRRALYTEYPDFDIIVVDDGSTDDTYEKAISFAYHPLVTVLRQPNRGKAAALNAALDECQSEVLICIDADSQIAPNAVSLLTPHFSDPQIGAVAGRVVVGNRDSLLTRLQALEYITAQAVERRAKDYLNAITVVPGAIGAWRATALMEAGIFSSETLTEDADMTMAMIRTDYRVIYEDRAIATTEAPASLKGLMTQRLRWSLGMMQAGWKHSGAMIERRSLGRVALPDLAVFGYLMPLIAPLADLFLVILLVEFVTNFGTVKQEYANIVTNPLIVAYLALPALEVMSAVVAFKLDPKEDRRLLFLLPAQRVFYRQMLYISVIRALWRAATGSLASWGRMTRAGFQFDPAKLT</sequence>
<dbReference type="SUPFAM" id="SSF53448">
    <property type="entry name" value="Nucleotide-diphospho-sugar transferases"/>
    <property type="match status" value="1"/>
</dbReference>
<dbReference type="InterPro" id="IPR002509">
    <property type="entry name" value="NODB_dom"/>
</dbReference>
<evidence type="ECO:0000256" key="7">
    <source>
        <dbReference type="ARBA" id="ARBA00032976"/>
    </source>
</evidence>
<feature type="transmembrane region" description="Helical" evidence="9">
    <location>
        <begin position="1031"/>
        <end position="1054"/>
    </location>
</feature>